<evidence type="ECO:0000313" key="1">
    <source>
        <dbReference type="EMBL" id="KAJ1676440.1"/>
    </source>
</evidence>
<name>A0ACC1HK86_9FUNG</name>
<comment type="caution">
    <text evidence="1">The sequence shown here is derived from an EMBL/GenBank/DDBJ whole genome shotgun (WGS) entry which is preliminary data.</text>
</comment>
<organism evidence="1 2">
    <name type="scientific">Spiromyces aspiralis</name>
    <dbReference type="NCBI Taxonomy" id="68401"/>
    <lineage>
        <taxon>Eukaryota</taxon>
        <taxon>Fungi</taxon>
        <taxon>Fungi incertae sedis</taxon>
        <taxon>Zoopagomycota</taxon>
        <taxon>Kickxellomycotina</taxon>
        <taxon>Kickxellomycetes</taxon>
        <taxon>Kickxellales</taxon>
        <taxon>Kickxellaceae</taxon>
        <taxon>Spiromyces</taxon>
    </lineage>
</organism>
<sequence length="158" mass="17512">MVDATPYDRVDGGDDDDDDTGSAISVSYITSNATVTPSSPSMTVLSPHTSVANRLDPPSTLSPMALDSRNPFPPNHILSIIMGWMGLDPESFFAPVFPVLSPDDIAPSGRWHAIADMVQEYWENPERHHTVWDQDDLLRYFPTHWWQGFKPASGGPLF</sequence>
<reference evidence="1" key="1">
    <citation type="submission" date="2022-06" db="EMBL/GenBank/DDBJ databases">
        <title>Phylogenomic reconstructions and comparative analyses of Kickxellomycotina fungi.</title>
        <authorList>
            <person name="Reynolds N.K."/>
            <person name="Stajich J.E."/>
            <person name="Barry K."/>
            <person name="Grigoriev I.V."/>
            <person name="Crous P."/>
            <person name="Smith M.E."/>
        </authorList>
    </citation>
    <scope>NUCLEOTIDE SEQUENCE</scope>
    <source>
        <strain evidence="1">RSA 2271</strain>
    </source>
</reference>
<protein>
    <submittedName>
        <fullName evidence="1">Uncharacterized protein</fullName>
    </submittedName>
</protein>
<keyword evidence="2" id="KW-1185">Reference proteome</keyword>
<accession>A0ACC1HK86</accession>
<dbReference type="EMBL" id="JAMZIH010004104">
    <property type="protein sequence ID" value="KAJ1676440.1"/>
    <property type="molecule type" value="Genomic_DNA"/>
</dbReference>
<dbReference type="Proteomes" id="UP001145114">
    <property type="component" value="Unassembled WGS sequence"/>
</dbReference>
<gene>
    <name evidence="1" type="ORF">EV182_008190</name>
</gene>
<proteinExistence type="predicted"/>
<evidence type="ECO:0000313" key="2">
    <source>
        <dbReference type="Proteomes" id="UP001145114"/>
    </source>
</evidence>